<dbReference type="EMBL" id="JAJNBZ010000002">
    <property type="protein sequence ID" value="MCE5168538.1"/>
    <property type="molecule type" value="Genomic_DNA"/>
</dbReference>
<feature type="region of interest" description="Disordered" evidence="1">
    <location>
        <begin position="104"/>
        <end position="144"/>
    </location>
</feature>
<accession>A0ABS8Y9J0</accession>
<reference evidence="2 3" key="1">
    <citation type="submission" date="2021-11" db="EMBL/GenBank/DDBJ databases">
        <title>Draft genome sequence of Paenibacillus profundus YoMME, a new Gram-positive bacteria with exoelectrogenic properties.</title>
        <authorList>
            <person name="Hubenova Y."/>
            <person name="Hubenova E."/>
            <person name="Manasiev Y."/>
            <person name="Peykov S."/>
            <person name="Mitov M."/>
        </authorList>
    </citation>
    <scope>NUCLEOTIDE SEQUENCE [LARGE SCALE GENOMIC DNA]</scope>
    <source>
        <strain evidence="2 3">YoMME</strain>
    </source>
</reference>
<keyword evidence="3" id="KW-1185">Reference proteome</keyword>
<dbReference type="Proteomes" id="UP001199916">
    <property type="component" value="Unassembled WGS sequence"/>
</dbReference>
<evidence type="ECO:0000256" key="1">
    <source>
        <dbReference type="SAM" id="MobiDB-lite"/>
    </source>
</evidence>
<protein>
    <submittedName>
        <fullName evidence="2">XkdW family protein</fullName>
    </submittedName>
</protein>
<sequence>MKYAYITDLNGRYIEPTLVADSVTGVFDRREPVQSNEEEPQELPQKDDEQPNEPETVHVGYMVAVPLPAGLYEPTFDVQGYRQAMTDYEAAYAEYIAAMAEYDPEGEEPQPQPPSPVDGPSFWRNGLTQDEIDALQPKPEPSQTDVLGQELTQMKLKGIQQQAVIDGLGKELTKAKLEIIAMKGEQTA</sequence>
<dbReference type="RefSeq" id="WP_233695781.1">
    <property type="nucleotide sequence ID" value="NZ_JAJNBZ010000002.1"/>
</dbReference>
<evidence type="ECO:0000313" key="2">
    <source>
        <dbReference type="EMBL" id="MCE5168538.1"/>
    </source>
</evidence>
<organism evidence="2 3">
    <name type="scientific">Paenibacillus profundus</name>
    <dbReference type="NCBI Taxonomy" id="1173085"/>
    <lineage>
        <taxon>Bacteria</taxon>
        <taxon>Bacillati</taxon>
        <taxon>Bacillota</taxon>
        <taxon>Bacilli</taxon>
        <taxon>Bacillales</taxon>
        <taxon>Paenibacillaceae</taxon>
        <taxon>Paenibacillus</taxon>
    </lineage>
</organism>
<comment type="caution">
    <text evidence="2">The sequence shown here is derived from an EMBL/GenBank/DDBJ whole genome shotgun (WGS) entry which is preliminary data.</text>
</comment>
<gene>
    <name evidence="2" type="ORF">LQV63_04315</name>
</gene>
<name>A0ABS8Y9J0_9BACL</name>
<feature type="region of interest" description="Disordered" evidence="1">
    <location>
        <begin position="30"/>
        <end position="53"/>
    </location>
</feature>
<proteinExistence type="predicted"/>
<evidence type="ECO:0000313" key="3">
    <source>
        <dbReference type="Proteomes" id="UP001199916"/>
    </source>
</evidence>